<evidence type="ECO:0000313" key="3">
    <source>
        <dbReference type="Proteomes" id="UP000635384"/>
    </source>
</evidence>
<accession>A0ABR8KPQ4</accession>
<dbReference type="RefSeq" id="WP_190786733.1">
    <property type="nucleotide sequence ID" value="NZ_JACXLC010000001.1"/>
</dbReference>
<dbReference type="Proteomes" id="UP000635384">
    <property type="component" value="Unassembled WGS sequence"/>
</dbReference>
<name>A0ABR8KPQ4_9SPHN</name>
<keyword evidence="1" id="KW-1133">Transmembrane helix</keyword>
<evidence type="ECO:0000256" key="1">
    <source>
        <dbReference type="SAM" id="Phobius"/>
    </source>
</evidence>
<protein>
    <recommendedName>
        <fullName evidence="4">Phage shock protein B</fullName>
    </recommendedName>
</protein>
<proteinExistence type="predicted"/>
<organism evidence="2 3">
    <name type="scientific">Erythrobacter rubeus</name>
    <dbReference type="NCBI Taxonomy" id="2760803"/>
    <lineage>
        <taxon>Bacteria</taxon>
        <taxon>Pseudomonadati</taxon>
        <taxon>Pseudomonadota</taxon>
        <taxon>Alphaproteobacteria</taxon>
        <taxon>Sphingomonadales</taxon>
        <taxon>Erythrobacteraceae</taxon>
        <taxon>Erythrobacter/Porphyrobacter group</taxon>
        <taxon>Erythrobacter</taxon>
    </lineage>
</organism>
<gene>
    <name evidence="2" type="ORF">IB285_02735</name>
</gene>
<sequence>MDSDLVIVFGSIIIIVLITGLSINGIVSKVYDYKRSKAGMSAADRANGLKVSEISDRTDMIEDRLRLLERLATDRGQLLSDEIELLRGDSEESRKLENSQ</sequence>
<keyword evidence="3" id="KW-1185">Reference proteome</keyword>
<reference evidence="2 3" key="1">
    <citation type="submission" date="2020-09" db="EMBL/GenBank/DDBJ databases">
        <authorList>
            <person name="Yoon J.-W."/>
        </authorList>
    </citation>
    <scope>NUCLEOTIDE SEQUENCE [LARGE SCALE GENOMIC DNA]</scope>
    <source>
        <strain evidence="2 3">KMU-140</strain>
    </source>
</reference>
<feature type="transmembrane region" description="Helical" evidence="1">
    <location>
        <begin position="6"/>
        <end position="27"/>
    </location>
</feature>
<evidence type="ECO:0000313" key="2">
    <source>
        <dbReference type="EMBL" id="MBD2841168.1"/>
    </source>
</evidence>
<keyword evidence="1" id="KW-0472">Membrane</keyword>
<keyword evidence="1" id="KW-0812">Transmembrane</keyword>
<evidence type="ECO:0008006" key="4">
    <source>
        <dbReference type="Google" id="ProtNLM"/>
    </source>
</evidence>
<comment type="caution">
    <text evidence="2">The sequence shown here is derived from an EMBL/GenBank/DDBJ whole genome shotgun (WGS) entry which is preliminary data.</text>
</comment>
<dbReference type="EMBL" id="JACXLC010000001">
    <property type="protein sequence ID" value="MBD2841168.1"/>
    <property type="molecule type" value="Genomic_DNA"/>
</dbReference>